<proteinExistence type="predicted"/>
<evidence type="ECO:0000256" key="4">
    <source>
        <dbReference type="PIRSR" id="PIRSR606118-50"/>
    </source>
</evidence>
<dbReference type="Gene3D" id="1.10.1660.10">
    <property type="match status" value="1"/>
</dbReference>
<feature type="active site" description="O-(5'-phospho-DNA)-serine intermediate" evidence="4 5">
    <location>
        <position position="68"/>
    </location>
</feature>
<accession>G5IYS3</accession>
<dbReference type="FunFam" id="3.40.50.1390:FF:000002">
    <property type="entry name" value="ORF1 in transposon ISC1904"/>
    <property type="match status" value="1"/>
</dbReference>
<dbReference type="CDD" id="cd04761">
    <property type="entry name" value="HTH_MerR-SF"/>
    <property type="match status" value="1"/>
</dbReference>
<evidence type="ECO:0000256" key="1">
    <source>
        <dbReference type="ARBA" id="ARBA00022908"/>
    </source>
</evidence>
<evidence type="ECO:0000259" key="7">
    <source>
        <dbReference type="PROSITE" id="PS51736"/>
    </source>
</evidence>
<dbReference type="PANTHER" id="PTHR36172:SF1">
    <property type="entry name" value="RESOLVASE-RELATED"/>
    <property type="match status" value="1"/>
</dbReference>
<dbReference type="PROSITE" id="PS50937">
    <property type="entry name" value="HTH_MERR_2"/>
    <property type="match status" value="1"/>
</dbReference>
<keyword evidence="3" id="KW-0233">DNA recombination</keyword>
<dbReference type="PANTHER" id="PTHR36172">
    <property type="match status" value="1"/>
</dbReference>
<dbReference type="InterPro" id="IPR041718">
    <property type="entry name" value="IS607_transposase-like"/>
</dbReference>
<dbReference type="InterPro" id="IPR048046">
    <property type="entry name" value="Transpos_IS607"/>
</dbReference>
<dbReference type="InterPro" id="IPR006119">
    <property type="entry name" value="Resolv_N"/>
</dbReference>
<dbReference type="GO" id="GO:0003677">
    <property type="term" value="F:DNA binding"/>
    <property type="evidence" value="ECO:0007669"/>
    <property type="project" value="UniProtKB-KW"/>
</dbReference>
<dbReference type="EMBL" id="AESD01000071">
    <property type="protein sequence ID" value="EHJ14913.1"/>
    <property type="molecule type" value="Genomic_DNA"/>
</dbReference>
<dbReference type="AlphaFoldDB" id="G5IYS3"/>
<dbReference type="SMART" id="SM00422">
    <property type="entry name" value="HTH_MERR"/>
    <property type="match status" value="1"/>
</dbReference>
<dbReference type="PATRIC" id="fig|423471.3.peg.393"/>
<dbReference type="InterPro" id="IPR000551">
    <property type="entry name" value="MerR-type_HTH_dom"/>
</dbReference>
<organism evidence="8 9">
    <name type="scientific">Crocosphaera watsonii WH 0003</name>
    <dbReference type="NCBI Taxonomy" id="423471"/>
    <lineage>
        <taxon>Bacteria</taxon>
        <taxon>Bacillati</taxon>
        <taxon>Cyanobacteriota</taxon>
        <taxon>Cyanophyceae</taxon>
        <taxon>Oscillatoriophycideae</taxon>
        <taxon>Chroococcales</taxon>
        <taxon>Aphanothecaceae</taxon>
        <taxon>Crocosphaera</taxon>
    </lineage>
</organism>
<dbReference type="SMART" id="SM00857">
    <property type="entry name" value="Resolvase"/>
    <property type="match status" value="1"/>
</dbReference>
<reference evidence="8 9" key="1">
    <citation type="journal article" date="2011" name="Front. Microbiol.">
        <title>Two Strains of Crocosphaera watsonii with Highly Conserved Genomes are Distinguished by Strain-Specific Features.</title>
        <authorList>
            <person name="Bench S.R."/>
            <person name="Ilikchyan I.N."/>
            <person name="Tripp H.J."/>
            <person name="Zehr J.P."/>
        </authorList>
    </citation>
    <scope>NUCLEOTIDE SEQUENCE [LARGE SCALE GENOMIC DNA]</scope>
    <source>
        <strain evidence="8 9">WH 0003</strain>
    </source>
</reference>
<dbReference type="InterPro" id="IPR006118">
    <property type="entry name" value="Recombinase_CS"/>
</dbReference>
<dbReference type="NCBIfam" id="NF033518">
    <property type="entry name" value="transpos_IS607"/>
    <property type="match status" value="1"/>
</dbReference>
<dbReference type="PROSITE" id="PS51736">
    <property type="entry name" value="RECOMBINASES_3"/>
    <property type="match status" value="1"/>
</dbReference>
<dbReference type="Pfam" id="PF00239">
    <property type="entry name" value="Resolvase"/>
    <property type="match status" value="1"/>
</dbReference>
<sequence>MSRMHYRPSEFADLAGVSVKTLHRWDSSGKLKPLRTVGGHRYYTDEHINQIKGIIKNPRINVIYCRVSSNAQKPELSNQAEAMKQFCTANGITIDKVIKEIGGGLNFKRKKFLTLLSQVMTGQVESIYVAHKDRLCRFAFDLVEQIATINGTKIIVANNDSLSPQQELVEDMMAIIHCFSCRLYGTRNYKKKLKENLDKNLDKQLECEQEIQC</sequence>
<dbReference type="Gene3D" id="1.10.287.2170">
    <property type="match status" value="1"/>
</dbReference>
<evidence type="ECO:0000256" key="3">
    <source>
        <dbReference type="ARBA" id="ARBA00023172"/>
    </source>
</evidence>
<dbReference type="GO" id="GO:0015074">
    <property type="term" value="P:DNA integration"/>
    <property type="evidence" value="ECO:0007669"/>
    <property type="project" value="UniProtKB-KW"/>
</dbReference>
<keyword evidence="2" id="KW-0238">DNA-binding</keyword>
<evidence type="ECO:0000256" key="2">
    <source>
        <dbReference type="ARBA" id="ARBA00023125"/>
    </source>
</evidence>
<comment type="caution">
    <text evidence="8">The sequence shown here is derived from an EMBL/GenBank/DDBJ whole genome shotgun (WGS) entry which is preliminary data.</text>
</comment>
<protein>
    <submittedName>
        <fullName evidence="8">Transposase, IS607 family</fullName>
    </submittedName>
</protein>
<keyword evidence="1" id="KW-0229">DNA integration</keyword>
<dbReference type="Pfam" id="PF13411">
    <property type="entry name" value="MerR_1"/>
    <property type="match status" value="1"/>
</dbReference>
<evidence type="ECO:0000259" key="6">
    <source>
        <dbReference type="PROSITE" id="PS50937"/>
    </source>
</evidence>
<evidence type="ECO:0000256" key="5">
    <source>
        <dbReference type="PROSITE-ProRule" id="PRU10137"/>
    </source>
</evidence>
<dbReference type="InterPro" id="IPR009061">
    <property type="entry name" value="DNA-bd_dom_put_sf"/>
</dbReference>
<gene>
    <name evidence="8" type="ORF">CWATWH0003_0425</name>
</gene>
<feature type="domain" description="Resolvase/invertase-type recombinase catalytic" evidence="7">
    <location>
        <begin position="60"/>
        <end position="206"/>
    </location>
</feature>
<dbReference type="GO" id="GO:0006355">
    <property type="term" value="P:regulation of DNA-templated transcription"/>
    <property type="evidence" value="ECO:0007669"/>
    <property type="project" value="InterPro"/>
</dbReference>
<dbReference type="SUPFAM" id="SSF46955">
    <property type="entry name" value="Putative DNA-binding domain"/>
    <property type="match status" value="1"/>
</dbReference>
<dbReference type="PROSITE" id="PS00397">
    <property type="entry name" value="RECOMBINASES_1"/>
    <property type="match status" value="1"/>
</dbReference>
<dbReference type="CDD" id="cd03769">
    <property type="entry name" value="SR_IS607_transposase_like"/>
    <property type="match status" value="1"/>
</dbReference>
<evidence type="ECO:0000313" key="9">
    <source>
        <dbReference type="Proteomes" id="UP000003477"/>
    </source>
</evidence>
<dbReference type="Proteomes" id="UP000003477">
    <property type="component" value="Unassembled WGS sequence"/>
</dbReference>
<name>G5IYS3_CROWT</name>
<dbReference type="SUPFAM" id="SSF53041">
    <property type="entry name" value="Resolvase-like"/>
    <property type="match status" value="1"/>
</dbReference>
<dbReference type="InterPro" id="IPR036162">
    <property type="entry name" value="Resolvase-like_N_sf"/>
</dbReference>
<evidence type="ECO:0000313" key="8">
    <source>
        <dbReference type="EMBL" id="EHJ14913.1"/>
    </source>
</evidence>
<feature type="domain" description="HTH merR-type" evidence="6">
    <location>
        <begin position="5"/>
        <end position="48"/>
    </location>
</feature>
<dbReference type="GO" id="GO:0000150">
    <property type="term" value="F:DNA strand exchange activity"/>
    <property type="evidence" value="ECO:0007669"/>
    <property type="project" value="InterPro"/>
</dbReference>
<dbReference type="InterPro" id="IPR051491">
    <property type="entry name" value="Recombinase/Transposase-rel"/>
</dbReference>
<dbReference type="Gene3D" id="3.40.50.1390">
    <property type="entry name" value="Resolvase, N-terminal catalytic domain"/>
    <property type="match status" value="1"/>
</dbReference>